<organism evidence="2 3">
    <name type="scientific">Candidatus Uhrbacteria bacterium CG_4_9_14_3_um_filter_41_35</name>
    <dbReference type="NCBI Taxonomy" id="1975034"/>
    <lineage>
        <taxon>Bacteria</taxon>
        <taxon>Candidatus Uhriibacteriota</taxon>
    </lineage>
</organism>
<dbReference type="Proteomes" id="UP000231263">
    <property type="component" value="Unassembled WGS sequence"/>
</dbReference>
<name>A0A2M7XFA4_9BACT</name>
<keyword evidence="1" id="KW-1133">Transmembrane helix</keyword>
<evidence type="ECO:0000313" key="2">
    <source>
        <dbReference type="EMBL" id="PJA46532.1"/>
    </source>
</evidence>
<sequence length="79" mass="9019">MKFYTLKHRLTTLFATTVIIAIFALAGYFIGKKVGNVNLFIMLGVLISYPFSLFGLTKVLKGYVKQEEKEEDLIEKQVK</sequence>
<comment type="caution">
    <text evidence="2">The sequence shown here is derived from an EMBL/GenBank/DDBJ whole genome shotgun (WGS) entry which is preliminary data.</text>
</comment>
<reference evidence="3" key="1">
    <citation type="submission" date="2017-09" db="EMBL/GenBank/DDBJ databases">
        <title>Depth-based differentiation of microbial function through sediment-hosted aquifers and enrichment of novel symbionts in the deep terrestrial subsurface.</title>
        <authorList>
            <person name="Probst A.J."/>
            <person name="Ladd B."/>
            <person name="Jarett J.K."/>
            <person name="Geller-Mcgrath D.E."/>
            <person name="Sieber C.M.K."/>
            <person name="Emerson J.B."/>
            <person name="Anantharaman K."/>
            <person name="Thomas B.C."/>
            <person name="Malmstrom R."/>
            <person name="Stieglmeier M."/>
            <person name="Klingl A."/>
            <person name="Woyke T."/>
            <person name="Ryan C.M."/>
            <person name="Banfield J.F."/>
        </authorList>
    </citation>
    <scope>NUCLEOTIDE SEQUENCE [LARGE SCALE GENOMIC DNA]</scope>
</reference>
<proteinExistence type="predicted"/>
<dbReference type="EMBL" id="PFWT01000009">
    <property type="protein sequence ID" value="PJA46532.1"/>
    <property type="molecule type" value="Genomic_DNA"/>
</dbReference>
<accession>A0A2M7XFA4</accession>
<evidence type="ECO:0000256" key="1">
    <source>
        <dbReference type="SAM" id="Phobius"/>
    </source>
</evidence>
<dbReference type="AlphaFoldDB" id="A0A2M7XFA4"/>
<keyword evidence="1" id="KW-0472">Membrane</keyword>
<feature type="transmembrane region" description="Helical" evidence="1">
    <location>
        <begin position="37"/>
        <end position="56"/>
    </location>
</feature>
<protein>
    <submittedName>
        <fullName evidence="2">Uncharacterized protein</fullName>
    </submittedName>
</protein>
<evidence type="ECO:0000313" key="3">
    <source>
        <dbReference type="Proteomes" id="UP000231263"/>
    </source>
</evidence>
<gene>
    <name evidence="2" type="ORF">CO173_02080</name>
</gene>
<feature type="transmembrane region" description="Helical" evidence="1">
    <location>
        <begin position="12"/>
        <end position="31"/>
    </location>
</feature>
<keyword evidence="1" id="KW-0812">Transmembrane</keyword>